<sequence length="152" mass="17302">MEVSTSSFGNDGSILEQVNYLNNQNFNYWGNNMSNYLPTHCYPSLCNHENFSYINNRNVLQPPSGLNQLVVEKKPSLEGILYTFIMETRGTFNKDKAYLDNIETHYSNLNATIKLLEVKIGQLANSIKGQTPRKFSSDTETNPKDHCKTITL</sequence>
<gene>
    <name evidence="2" type="ORF">PanWU01x14_142990</name>
</gene>
<dbReference type="AlphaFoldDB" id="A0A2P5CLG4"/>
<accession>A0A2P5CLG4</accession>
<dbReference type="Proteomes" id="UP000237105">
    <property type="component" value="Unassembled WGS sequence"/>
</dbReference>
<dbReference type="OrthoDB" id="1750859at2759"/>
<evidence type="ECO:0000256" key="1">
    <source>
        <dbReference type="SAM" id="MobiDB-lite"/>
    </source>
</evidence>
<organism evidence="2 3">
    <name type="scientific">Parasponia andersonii</name>
    <name type="common">Sponia andersonii</name>
    <dbReference type="NCBI Taxonomy" id="3476"/>
    <lineage>
        <taxon>Eukaryota</taxon>
        <taxon>Viridiplantae</taxon>
        <taxon>Streptophyta</taxon>
        <taxon>Embryophyta</taxon>
        <taxon>Tracheophyta</taxon>
        <taxon>Spermatophyta</taxon>
        <taxon>Magnoliopsida</taxon>
        <taxon>eudicotyledons</taxon>
        <taxon>Gunneridae</taxon>
        <taxon>Pentapetalae</taxon>
        <taxon>rosids</taxon>
        <taxon>fabids</taxon>
        <taxon>Rosales</taxon>
        <taxon>Cannabaceae</taxon>
        <taxon>Parasponia</taxon>
    </lineage>
</organism>
<comment type="caution">
    <text evidence="2">The sequence shown here is derived from an EMBL/GenBank/DDBJ whole genome shotgun (WGS) entry which is preliminary data.</text>
</comment>
<proteinExistence type="predicted"/>
<evidence type="ECO:0000313" key="3">
    <source>
        <dbReference type="Proteomes" id="UP000237105"/>
    </source>
</evidence>
<keyword evidence="3" id="KW-1185">Reference proteome</keyword>
<reference evidence="3" key="1">
    <citation type="submission" date="2016-06" db="EMBL/GenBank/DDBJ databases">
        <title>Parallel loss of symbiosis genes in relatives of nitrogen-fixing non-legume Parasponia.</title>
        <authorList>
            <person name="Van Velzen R."/>
            <person name="Holmer R."/>
            <person name="Bu F."/>
            <person name="Rutten L."/>
            <person name="Van Zeijl A."/>
            <person name="Liu W."/>
            <person name="Santuari L."/>
            <person name="Cao Q."/>
            <person name="Sharma T."/>
            <person name="Shen D."/>
            <person name="Roswanjaya Y."/>
            <person name="Wardhani T."/>
            <person name="Kalhor M.S."/>
            <person name="Jansen J."/>
            <person name="Van den Hoogen J."/>
            <person name="Gungor B."/>
            <person name="Hartog M."/>
            <person name="Hontelez J."/>
            <person name="Verver J."/>
            <person name="Yang W.-C."/>
            <person name="Schijlen E."/>
            <person name="Repin R."/>
            <person name="Schilthuizen M."/>
            <person name="Schranz E."/>
            <person name="Heidstra R."/>
            <person name="Miyata K."/>
            <person name="Fedorova E."/>
            <person name="Kohlen W."/>
            <person name="Bisseling T."/>
            <person name="Smit S."/>
            <person name="Geurts R."/>
        </authorList>
    </citation>
    <scope>NUCLEOTIDE SEQUENCE [LARGE SCALE GENOMIC DNA]</scope>
    <source>
        <strain evidence="3">cv. WU1-14</strain>
    </source>
</reference>
<evidence type="ECO:0000313" key="2">
    <source>
        <dbReference type="EMBL" id="PON61881.1"/>
    </source>
</evidence>
<name>A0A2P5CLG4_PARAD</name>
<protein>
    <submittedName>
        <fullName evidence="2">Uncharacterized protein</fullName>
    </submittedName>
</protein>
<feature type="compositionally biased region" description="Basic and acidic residues" evidence="1">
    <location>
        <begin position="135"/>
        <end position="152"/>
    </location>
</feature>
<dbReference type="EMBL" id="JXTB01000118">
    <property type="protein sequence ID" value="PON61881.1"/>
    <property type="molecule type" value="Genomic_DNA"/>
</dbReference>
<feature type="region of interest" description="Disordered" evidence="1">
    <location>
        <begin position="129"/>
        <end position="152"/>
    </location>
</feature>